<dbReference type="Pfam" id="PF01381">
    <property type="entry name" value="HTH_3"/>
    <property type="match status" value="1"/>
</dbReference>
<name>A0ABD8AUN0_PAEAM</name>
<dbReference type="SMART" id="SM00028">
    <property type="entry name" value="TPR"/>
    <property type="match status" value="5"/>
</dbReference>
<sequence>MLGPKIRQIREQLGLSQKQLAGEDMTRSYISLIEKGRAVPSQRMLKIIARRLNTPMEFFLGGSVSTDSDIGEAVLEKAKACYAEQNDSACIRIARKVLTLTEDTSDQSEAYLLILRSHNRLGDYRQALDEGENAAFTVIRTGDRERIVEYYLEMGRAAFHAELFHAARKHYEQAYTYSSRLKHLQEEHIQSLTFLGTTHLRLGNVNEGLNYYLKAEKEAQMAGQPELYGEITLGLGKAYYMSEQDGHMLLSYDWTKRSVQAYKQASSESYVLALHNLAVIQLHMGQKKEALPLLDECARIYDKRNLPHKKASILEEISKVYLEQREPEQAEAIIKEALQLLDKQDEGMLRAKLYRLLGIVFHEKNNSNEGYYFLRMSHDLLKRISANREADISHQLLLLSLQERKMNYEDYKSFIK</sequence>
<organism evidence="3 4">
    <name type="scientific">Paenibacillus amylolyticus</name>
    <dbReference type="NCBI Taxonomy" id="1451"/>
    <lineage>
        <taxon>Bacteria</taxon>
        <taxon>Bacillati</taxon>
        <taxon>Bacillota</taxon>
        <taxon>Bacilli</taxon>
        <taxon>Bacillales</taxon>
        <taxon>Paenibacillaceae</taxon>
        <taxon>Paenibacillus</taxon>
    </lineage>
</organism>
<evidence type="ECO:0000256" key="1">
    <source>
        <dbReference type="ARBA" id="ARBA00023125"/>
    </source>
</evidence>
<evidence type="ECO:0000313" key="4">
    <source>
        <dbReference type="Proteomes" id="UP001364764"/>
    </source>
</evidence>
<reference evidence="3 4" key="1">
    <citation type="submission" date="2024-02" db="EMBL/GenBank/DDBJ databases">
        <title>Complete sequences of two Paenibacillus sp. strains and one Lysinibacillus strain isolated from the environment on STAA medium highlight biotechnological potential.</title>
        <authorList>
            <person name="Attere S.A."/>
            <person name="Piche L.C."/>
            <person name="Intertaglia L."/>
            <person name="Lami R."/>
            <person name="Charette S.J."/>
            <person name="Vincent A.T."/>
        </authorList>
    </citation>
    <scope>NUCLEOTIDE SEQUENCE [LARGE SCALE GENOMIC DNA]</scope>
    <source>
        <strain evidence="3 4">Y5S-7</strain>
    </source>
</reference>
<dbReference type="SUPFAM" id="SSF48452">
    <property type="entry name" value="TPR-like"/>
    <property type="match status" value="2"/>
</dbReference>
<dbReference type="AlphaFoldDB" id="A0ABD8AUN0"/>
<dbReference type="Pfam" id="PF13374">
    <property type="entry name" value="TPR_10"/>
    <property type="match status" value="1"/>
</dbReference>
<evidence type="ECO:0000313" key="3">
    <source>
        <dbReference type="EMBL" id="WWP21130.1"/>
    </source>
</evidence>
<dbReference type="PANTHER" id="PTHR46797:SF1">
    <property type="entry name" value="METHYLPHOSPHONATE SYNTHASE"/>
    <property type="match status" value="1"/>
</dbReference>
<dbReference type="SUPFAM" id="SSF47413">
    <property type="entry name" value="lambda repressor-like DNA-binding domains"/>
    <property type="match status" value="1"/>
</dbReference>
<dbReference type="Gene3D" id="1.25.40.10">
    <property type="entry name" value="Tetratricopeptide repeat domain"/>
    <property type="match status" value="2"/>
</dbReference>
<dbReference type="RefSeq" id="WP_036672152.1">
    <property type="nucleotide sequence ID" value="NZ_CP145892.1"/>
</dbReference>
<dbReference type="Gene3D" id="1.10.260.40">
    <property type="entry name" value="lambda repressor-like DNA-binding domains"/>
    <property type="match status" value="1"/>
</dbReference>
<proteinExistence type="predicted"/>
<dbReference type="PANTHER" id="PTHR46797">
    <property type="entry name" value="HTH-TYPE TRANSCRIPTIONAL REGULATOR"/>
    <property type="match status" value="1"/>
</dbReference>
<dbReference type="InterPro" id="IPR010982">
    <property type="entry name" value="Lambda_DNA-bd_dom_sf"/>
</dbReference>
<dbReference type="CDD" id="cd00093">
    <property type="entry name" value="HTH_XRE"/>
    <property type="match status" value="1"/>
</dbReference>
<dbReference type="GeneID" id="93474351"/>
<dbReference type="PROSITE" id="PS50943">
    <property type="entry name" value="HTH_CROC1"/>
    <property type="match status" value="1"/>
</dbReference>
<evidence type="ECO:0000259" key="2">
    <source>
        <dbReference type="PROSITE" id="PS50943"/>
    </source>
</evidence>
<dbReference type="SMART" id="SM00530">
    <property type="entry name" value="HTH_XRE"/>
    <property type="match status" value="1"/>
</dbReference>
<dbReference type="EMBL" id="CP145892">
    <property type="protein sequence ID" value="WWP21130.1"/>
    <property type="molecule type" value="Genomic_DNA"/>
</dbReference>
<dbReference type="InterPro" id="IPR050807">
    <property type="entry name" value="TransReg_Diox_bact_type"/>
</dbReference>
<dbReference type="InterPro" id="IPR001387">
    <property type="entry name" value="Cro/C1-type_HTH"/>
</dbReference>
<keyword evidence="1" id="KW-0238">DNA-binding</keyword>
<protein>
    <submittedName>
        <fullName evidence="3">Helix-turn-helix transcriptional regulator</fullName>
    </submittedName>
</protein>
<dbReference type="InterPro" id="IPR019734">
    <property type="entry name" value="TPR_rpt"/>
</dbReference>
<feature type="domain" description="HTH cro/C1-type" evidence="2">
    <location>
        <begin position="6"/>
        <end position="59"/>
    </location>
</feature>
<dbReference type="Proteomes" id="UP001364764">
    <property type="component" value="Chromosome"/>
</dbReference>
<gene>
    <name evidence="3" type="ORF">V6668_02760</name>
</gene>
<dbReference type="InterPro" id="IPR011990">
    <property type="entry name" value="TPR-like_helical_dom_sf"/>
</dbReference>
<dbReference type="GO" id="GO:0003677">
    <property type="term" value="F:DNA binding"/>
    <property type="evidence" value="ECO:0007669"/>
    <property type="project" value="UniProtKB-KW"/>
</dbReference>
<accession>A0ABD8AUN0</accession>